<evidence type="ECO:0000313" key="2">
    <source>
        <dbReference type="Proteomes" id="UP000251692"/>
    </source>
</evidence>
<sequence length="136" mass="15372">MPKYNLTWQATDSKFLDALLLATGGEGGVTLQDVLLMGDALDGEVFELKELEEALEKLLSVGFISLQKNKFSLTAAFLTKYEEITLAEGEDSETKPLDTLLQQQTLTEESITAVRENILKKYKLKNHYQQYMEQYG</sequence>
<protein>
    <submittedName>
        <fullName evidence="1">Uncharacterized protein</fullName>
    </submittedName>
</protein>
<dbReference type="AlphaFoldDB" id="A0A364RHG2"/>
<keyword evidence="2" id="KW-1185">Reference proteome</keyword>
<comment type="caution">
    <text evidence="1">The sequence shown here is derived from an EMBL/GenBank/DDBJ whole genome shotgun (WGS) entry which is preliminary data.</text>
</comment>
<accession>A0A364RHG2</accession>
<dbReference type="EMBL" id="QMDV01000001">
    <property type="protein sequence ID" value="RAU83705.1"/>
    <property type="molecule type" value="Genomic_DNA"/>
</dbReference>
<dbReference type="OrthoDB" id="853027at2"/>
<reference evidence="1 2" key="1">
    <citation type="submission" date="2018-06" db="EMBL/GenBank/DDBJ databases">
        <authorList>
            <person name="Liu Z.-W."/>
        </authorList>
    </citation>
    <scope>NUCLEOTIDE SEQUENCE [LARGE SCALE GENOMIC DNA]</scope>
    <source>
        <strain evidence="1 2">2b14</strain>
    </source>
</reference>
<dbReference type="RefSeq" id="WP_112303743.1">
    <property type="nucleotide sequence ID" value="NZ_QMDV01000001.1"/>
</dbReference>
<proteinExistence type="predicted"/>
<organism evidence="1 2">
    <name type="scientific">Pontibacter arcticus</name>
    <dbReference type="NCBI Taxonomy" id="2080288"/>
    <lineage>
        <taxon>Bacteria</taxon>
        <taxon>Pseudomonadati</taxon>
        <taxon>Bacteroidota</taxon>
        <taxon>Cytophagia</taxon>
        <taxon>Cytophagales</taxon>
        <taxon>Hymenobacteraceae</taxon>
        <taxon>Pontibacter</taxon>
    </lineage>
</organism>
<evidence type="ECO:0000313" key="1">
    <source>
        <dbReference type="EMBL" id="RAU83705.1"/>
    </source>
</evidence>
<reference evidence="1 2" key="2">
    <citation type="submission" date="2018-07" db="EMBL/GenBank/DDBJ databases">
        <title>Pontibacter sp. 2b14 genomic sequence and assembly.</title>
        <authorList>
            <person name="Du Z.-J."/>
        </authorList>
    </citation>
    <scope>NUCLEOTIDE SEQUENCE [LARGE SCALE GENOMIC DNA]</scope>
    <source>
        <strain evidence="1 2">2b14</strain>
    </source>
</reference>
<name>A0A364RHG2_9BACT</name>
<dbReference type="Proteomes" id="UP000251692">
    <property type="component" value="Unassembled WGS sequence"/>
</dbReference>
<gene>
    <name evidence="1" type="ORF">DP923_01125</name>
</gene>